<evidence type="ECO:0000313" key="3">
    <source>
        <dbReference type="EMBL" id="KAF0707894.1"/>
    </source>
</evidence>
<keyword evidence="1" id="KW-0175">Coiled coil</keyword>
<sequence length="602" mass="68424">MYLCSFHFAEEGIVQKRLITSAEGTVLGVSEYKKPRLKPGTIPTVFENRVDVEDQNKIENCLSTPTKITMPSIFYTGPRTSVEVLDSQKVSIQHPDDLEISSLASPLYDHVFELLYLNNTSVKLPLGWNRSTSINKPEIVVYFQLLSKESNGVVSSVILPVFGKTVIVDYRGKVQCNYLGKNLSVQLLLPSYDFKLDLTIEILTLIISQFHNKDICEGVDVKDTNLKFKSETVYTDATYKWRHKNCSIILSEHNKKICNSCNSVNQLFSNKKYRRKFKPLKRISLKVTPSKKENLGLLRKRIYSKQRTNKTLGKKIVQLEAIIEDYKNKLANINEESILQKISSHTHKLLVHEILAASKCKNACGNRYSDNWIMLCLLLHIKSPSGYSFLRNNNIMPLPCVRTVRNYLSTINTSCGFDDNFFELFKKRLKSKNIMQRHGLIVFDEISVRENLAVKSHSLSYAGLVDFGKEDETCTELPKATTLDDLANHGLVLLFQPLADNYSQPIAVFASRGPVKGLTLVKLLIKATILLEKAGALIHGFISDSALTNRKVWSELGISGKLNNCNSHIEHFNDPKRKFFAFSDTSHLIKNVRNRIYNKHEL</sequence>
<dbReference type="OrthoDB" id="6593860at2759"/>
<organism evidence="3 4">
    <name type="scientific">Aphis craccivora</name>
    <name type="common">Cowpea aphid</name>
    <dbReference type="NCBI Taxonomy" id="307492"/>
    <lineage>
        <taxon>Eukaryota</taxon>
        <taxon>Metazoa</taxon>
        <taxon>Ecdysozoa</taxon>
        <taxon>Arthropoda</taxon>
        <taxon>Hexapoda</taxon>
        <taxon>Insecta</taxon>
        <taxon>Pterygota</taxon>
        <taxon>Neoptera</taxon>
        <taxon>Paraneoptera</taxon>
        <taxon>Hemiptera</taxon>
        <taxon>Sternorrhyncha</taxon>
        <taxon>Aphidomorpha</taxon>
        <taxon>Aphidoidea</taxon>
        <taxon>Aphididae</taxon>
        <taxon>Aphidini</taxon>
        <taxon>Aphis</taxon>
        <taxon>Aphis</taxon>
    </lineage>
</organism>
<feature type="domain" description="Transposable element P transposase-like RNase H" evidence="2">
    <location>
        <begin position="414"/>
        <end position="557"/>
    </location>
</feature>
<dbReference type="EMBL" id="VUJU01012357">
    <property type="protein sequence ID" value="KAF0707894.1"/>
    <property type="molecule type" value="Genomic_DNA"/>
</dbReference>
<keyword evidence="4" id="KW-1185">Reference proteome</keyword>
<feature type="non-terminal residue" evidence="3">
    <location>
        <position position="602"/>
    </location>
</feature>
<dbReference type="InterPro" id="IPR048365">
    <property type="entry name" value="TNP-like_RNaseH_N"/>
</dbReference>
<evidence type="ECO:0000259" key="2">
    <source>
        <dbReference type="Pfam" id="PF21787"/>
    </source>
</evidence>
<name>A0A6G0VSU6_APHCR</name>
<dbReference type="Pfam" id="PF21787">
    <property type="entry name" value="TNP-like_RNaseH_N"/>
    <property type="match status" value="1"/>
</dbReference>
<dbReference type="AlphaFoldDB" id="A0A6G0VSU6"/>
<reference evidence="3 4" key="1">
    <citation type="submission" date="2019-08" db="EMBL/GenBank/DDBJ databases">
        <title>Whole genome of Aphis craccivora.</title>
        <authorList>
            <person name="Voronova N.V."/>
            <person name="Shulinski R.S."/>
            <person name="Bandarenka Y.V."/>
            <person name="Zhorov D.G."/>
            <person name="Warner D."/>
        </authorList>
    </citation>
    <scope>NUCLEOTIDE SEQUENCE [LARGE SCALE GENOMIC DNA]</scope>
    <source>
        <strain evidence="3">180601</strain>
        <tissue evidence="3">Whole Body</tissue>
    </source>
</reference>
<evidence type="ECO:0000313" key="4">
    <source>
        <dbReference type="Proteomes" id="UP000478052"/>
    </source>
</evidence>
<comment type="caution">
    <text evidence="3">The sequence shown here is derived from an EMBL/GenBank/DDBJ whole genome shotgun (WGS) entry which is preliminary data.</text>
</comment>
<gene>
    <name evidence="3" type="ORF">FWK35_00035848</name>
</gene>
<evidence type="ECO:0000256" key="1">
    <source>
        <dbReference type="SAM" id="Coils"/>
    </source>
</evidence>
<proteinExistence type="predicted"/>
<feature type="coiled-coil region" evidence="1">
    <location>
        <begin position="309"/>
        <end position="336"/>
    </location>
</feature>
<accession>A0A6G0VSU6</accession>
<dbReference type="Proteomes" id="UP000478052">
    <property type="component" value="Unassembled WGS sequence"/>
</dbReference>
<protein>
    <submittedName>
        <fullName evidence="3">Transposable element P transposase</fullName>
    </submittedName>
</protein>